<dbReference type="Pfam" id="PF14691">
    <property type="entry name" value="Fer4_20"/>
    <property type="match status" value="1"/>
</dbReference>
<dbReference type="EC" id="1.4.1.14" evidence="3"/>
<dbReference type="InterPro" id="IPR006004">
    <property type="entry name" value="SudA-like"/>
</dbReference>
<dbReference type="SUPFAM" id="SSF51971">
    <property type="entry name" value="Nucleotide-binding domain"/>
    <property type="match status" value="1"/>
</dbReference>
<dbReference type="AlphaFoldDB" id="A0A840BPK6"/>
<dbReference type="PANTHER" id="PTHR42783:SF3">
    <property type="entry name" value="GLUTAMATE SYNTHASE [NADPH] SMALL CHAIN-RELATED"/>
    <property type="match status" value="1"/>
</dbReference>
<evidence type="ECO:0000313" key="3">
    <source>
        <dbReference type="EMBL" id="MBB4014930.1"/>
    </source>
</evidence>
<dbReference type="PANTHER" id="PTHR42783">
    <property type="entry name" value="GLUTAMATE SYNTHASE [NADPH] SMALL CHAIN"/>
    <property type="match status" value="1"/>
</dbReference>
<dbReference type="InterPro" id="IPR036188">
    <property type="entry name" value="FAD/NAD-bd_sf"/>
</dbReference>
<dbReference type="GO" id="GO:0004355">
    <property type="term" value="F:glutamate synthase (NADPH) activity"/>
    <property type="evidence" value="ECO:0007669"/>
    <property type="project" value="UniProtKB-EC"/>
</dbReference>
<dbReference type="GO" id="GO:0016040">
    <property type="term" value="F:glutamate synthase (NADH) activity"/>
    <property type="evidence" value="ECO:0007669"/>
    <property type="project" value="UniProtKB-EC"/>
</dbReference>
<feature type="domain" description="Dihydroprymidine dehydrogenase" evidence="2">
    <location>
        <begin position="25"/>
        <end position="135"/>
    </location>
</feature>
<keyword evidence="4" id="KW-1185">Reference proteome</keyword>
<proteinExistence type="predicted"/>
<sequence>MAKRKTIRTIPQARTPMPEQAPEIRITNFEEVACGYRLEDALLEAERCLDCPDQPCVRGCPVGIDIPGFIRKIAEKNFHGAYDVITDTNLLPSVCGRVCPQESQCEGVCTVGERLEPVAIGRLERFIGDRAIAEGWTNLPYIERNRHKVGVVGSGPAGMACAADMAKAGCEVTVFEAFQEPGGVLKYGIPDFRLPNSVVDAEIEKLRQLGIRFECNTLVGRLFTLEQMMGEMGFSAVFVGTGAGYPSFMGIPGESLGGVLSANEWLTRCNLMHGRDFPAYDTPLQPGKHVAVIGAGNTAMDAMRVALRVGAEKVTCVYRRSAAEAPARAEEIHHAQQEGIDFQWLTSPVELIGDEQHRVRAMRCERMELGEPDASGRRRPVPVAGSAFEIECDMVVFAIGTNANPILGQTSGLKLDKRGYIWTDDTLATSIAGVFAGGDIVTGAATVIQAMGAGRRAARAMKAYLGLRDTDAVYLAAPTDPAERLFGIPRRERGFARVHLPETAS</sequence>
<feature type="domain" description="FAD/NAD(P)-binding" evidence="1">
    <location>
        <begin position="148"/>
        <end position="454"/>
    </location>
</feature>
<dbReference type="Pfam" id="PF07992">
    <property type="entry name" value="Pyr_redox_2"/>
    <property type="match status" value="1"/>
</dbReference>
<dbReference type="InterPro" id="IPR009051">
    <property type="entry name" value="Helical_ferredxn"/>
</dbReference>
<evidence type="ECO:0000259" key="1">
    <source>
        <dbReference type="Pfam" id="PF07992"/>
    </source>
</evidence>
<keyword evidence="3" id="KW-0560">Oxidoreductase</keyword>
<evidence type="ECO:0000313" key="4">
    <source>
        <dbReference type="Proteomes" id="UP000561045"/>
    </source>
</evidence>
<dbReference type="PRINTS" id="PR00419">
    <property type="entry name" value="ADXRDTASE"/>
</dbReference>
<dbReference type="SUPFAM" id="SSF46548">
    <property type="entry name" value="alpha-helical ferredoxin"/>
    <property type="match status" value="1"/>
</dbReference>
<dbReference type="GO" id="GO:0051536">
    <property type="term" value="F:iron-sulfur cluster binding"/>
    <property type="evidence" value="ECO:0007669"/>
    <property type="project" value="InterPro"/>
</dbReference>
<gene>
    <name evidence="3" type="ORF">GGR36_004288</name>
</gene>
<dbReference type="Gene3D" id="1.10.1060.10">
    <property type="entry name" value="Alpha-helical ferredoxin"/>
    <property type="match status" value="1"/>
</dbReference>
<comment type="caution">
    <text evidence="3">The sequence shown here is derived from an EMBL/GenBank/DDBJ whole genome shotgun (WGS) entry which is preliminary data.</text>
</comment>
<dbReference type="Proteomes" id="UP000561045">
    <property type="component" value="Unassembled WGS sequence"/>
</dbReference>
<dbReference type="NCBIfam" id="TIGR01316">
    <property type="entry name" value="gltA"/>
    <property type="match status" value="1"/>
</dbReference>
<dbReference type="EMBL" id="JACIET010000005">
    <property type="protein sequence ID" value="MBB4014930.1"/>
    <property type="molecule type" value="Genomic_DNA"/>
</dbReference>
<dbReference type="EC" id="1.4.1.13" evidence="3"/>
<dbReference type="InterPro" id="IPR028261">
    <property type="entry name" value="DPD_II"/>
</dbReference>
<reference evidence="3 4" key="1">
    <citation type="submission" date="2020-08" db="EMBL/GenBank/DDBJ databases">
        <title>Genomic Encyclopedia of Type Strains, Phase IV (KMG-IV): sequencing the most valuable type-strain genomes for metagenomic binning, comparative biology and taxonomic classification.</title>
        <authorList>
            <person name="Goeker M."/>
        </authorList>
    </citation>
    <scope>NUCLEOTIDE SEQUENCE [LARGE SCALE GENOMIC DNA]</scope>
    <source>
        <strain evidence="3 4">DSM 106739</strain>
    </source>
</reference>
<evidence type="ECO:0000259" key="2">
    <source>
        <dbReference type="Pfam" id="PF14691"/>
    </source>
</evidence>
<dbReference type="Gene3D" id="3.50.50.60">
    <property type="entry name" value="FAD/NAD(P)-binding domain"/>
    <property type="match status" value="3"/>
</dbReference>
<name>A0A840BPK6_9RHOO</name>
<accession>A0A840BPK6</accession>
<organism evidence="3 4">
    <name type="scientific">Niveibacterium umoris</name>
    <dbReference type="NCBI Taxonomy" id="1193620"/>
    <lineage>
        <taxon>Bacteria</taxon>
        <taxon>Pseudomonadati</taxon>
        <taxon>Pseudomonadota</taxon>
        <taxon>Betaproteobacteria</taxon>
        <taxon>Rhodocyclales</taxon>
        <taxon>Rhodocyclaceae</taxon>
        <taxon>Niveibacterium</taxon>
    </lineage>
</organism>
<protein>
    <submittedName>
        <fullName evidence="3">Glutamate synthase (NADPH/NADH) small chain</fullName>
        <ecNumber evidence="3">1.4.1.13</ecNumber>
        <ecNumber evidence="3">1.4.1.14</ecNumber>
    </submittedName>
</protein>
<dbReference type="RefSeq" id="WP_183638477.1">
    <property type="nucleotide sequence ID" value="NZ_BAABLE010000001.1"/>
</dbReference>
<dbReference type="InterPro" id="IPR023753">
    <property type="entry name" value="FAD/NAD-binding_dom"/>
</dbReference>